<evidence type="ECO:0000313" key="1">
    <source>
        <dbReference type="EMBL" id="SFA96290.1"/>
    </source>
</evidence>
<sequence length="156" mass="17874">MDRKKGITALVGLVLLAVTVMLVVDPENTASQNKDITEHDNTFTGESEHWTVEFHVDGKEILYKEDGVWKRDREAQSEFRLTYKGPLEELAAAKEMSYEYKTPNSGTKAEMNFHDVPPKDKVFINHGHKLVREDEIIEVRVQWGGHTEEFTLQSAE</sequence>
<dbReference type="AlphaFoldDB" id="A0A1I0X7E9"/>
<reference evidence="1 2" key="1">
    <citation type="submission" date="2016-10" db="EMBL/GenBank/DDBJ databases">
        <authorList>
            <person name="de Groot N.N."/>
        </authorList>
    </citation>
    <scope>NUCLEOTIDE SEQUENCE [LARGE SCALE GENOMIC DNA]</scope>
    <source>
        <strain evidence="1 2">CGMCC 1.3702</strain>
    </source>
</reference>
<gene>
    <name evidence="1" type="ORF">SAMN04488072_104181</name>
</gene>
<dbReference type="OrthoDB" id="1910713at2"/>
<dbReference type="RefSeq" id="WP_090235459.1">
    <property type="nucleotide sequence ID" value="NZ_FOJW01000004.1"/>
</dbReference>
<dbReference type="EMBL" id="FOJW01000004">
    <property type="protein sequence ID" value="SFA96290.1"/>
    <property type="molecule type" value="Genomic_DNA"/>
</dbReference>
<evidence type="ECO:0000313" key="2">
    <source>
        <dbReference type="Proteomes" id="UP000198642"/>
    </source>
</evidence>
<proteinExistence type="predicted"/>
<organism evidence="1 2">
    <name type="scientific">Lentibacillus halodurans</name>
    <dbReference type="NCBI Taxonomy" id="237679"/>
    <lineage>
        <taxon>Bacteria</taxon>
        <taxon>Bacillati</taxon>
        <taxon>Bacillota</taxon>
        <taxon>Bacilli</taxon>
        <taxon>Bacillales</taxon>
        <taxon>Bacillaceae</taxon>
        <taxon>Lentibacillus</taxon>
    </lineage>
</organism>
<dbReference type="Proteomes" id="UP000198642">
    <property type="component" value="Unassembled WGS sequence"/>
</dbReference>
<accession>A0A1I0X7E9</accession>
<name>A0A1I0X7E9_9BACI</name>
<keyword evidence="2" id="KW-1185">Reference proteome</keyword>
<protein>
    <submittedName>
        <fullName evidence="1">Uncharacterized protein</fullName>
    </submittedName>
</protein>